<comment type="caution">
    <text evidence="1">The sequence shown here is derived from an EMBL/GenBank/DDBJ whole genome shotgun (WGS) entry which is preliminary data.</text>
</comment>
<accession>A0ABN9A9Z9</accession>
<organism evidence="1 2">
    <name type="scientific">Staurois parvus</name>
    <dbReference type="NCBI Taxonomy" id="386267"/>
    <lineage>
        <taxon>Eukaryota</taxon>
        <taxon>Metazoa</taxon>
        <taxon>Chordata</taxon>
        <taxon>Craniata</taxon>
        <taxon>Vertebrata</taxon>
        <taxon>Euteleostomi</taxon>
        <taxon>Amphibia</taxon>
        <taxon>Batrachia</taxon>
        <taxon>Anura</taxon>
        <taxon>Neobatrachia</taxon>
        <taxon>Ranoidea</taxon>
        <taxon>Ranidae</taxon>
        <taxon>Staurois</taxon>
    </lineage>
</organism>
<sequence length="44" mass="4770">YSLVVFLQSLILSCSISAVSNTLLYISAVSDHLLYISAVSDHLL</sequence>
<evidence type="ECO:0000313" key="1">
    <source>
        <dbReference type="EMBL" id="CAI9532653.1"/>
    </source>
</evidence>
<name>A0ABN9A9Z9_9NEOB</name>
<evidence type="ECO:0000313" key="2">
    <source>
        <dbReference type="Proteomes" id="UP001162483"/>
    </source>
</evidence>
<protein>
    <submittedName>
        <fullName evidence="1">Uncharacterized protein</fullName>
    </submittedName>
</protein>
<proteinExistence type="predicted"/>
<dbReference type="Proteomes" id="UP001162483">
    <property type="component" value="Unassembled WGS sequence"/>
</dbReference>
<reference evidence="1" key="1">
    <citation type="submission" date="2023-05" db="EMBL/GenBank/DDBJ databases">
        <authorList>
            <person name="Stuckert A."/>
        </authorList>
    </citation>
    <scope>NUCLEOTIDE SEQUENCE</scope>
</reference>
<feature type="non-terminal residue" evidence="1">
    <location>
        <position position="1"/>
    </location>
</feature>
<dbReference type="EMBL" id="CATNWA010000076">
    <property type="protein sequence ID" value="CAI9532653.1"/>
    <property type="molecule type" value="Genomic_DNA"/>
</dbReference>
<gene>
    <name evidence="1" type="ORF">SPARVUS_LOCUS253445</name>
</gene>
<keyword evidence="2" id="KW-1185">Reference proteome</keyword>